<feature type="coiled-coil region" evidence="5">
    <location>
        <begin position="119"/>
        <end position="248"/>
    </location>
</feature>
<evidence type="ECO:0000256" key="7">
    <source>
        <dbReference type="SAM" id="SignalP"/>
    </source>
</evidence>
<dbReference type="Ensembl" id="ENSSANT00000001565.1">
    <property type="protein sequence ID" value="ENSSANP00000001435.1"/>
    <property type="gene ID" value="ENSSANG00000000859.1"/>
</dbReference>
<name>A0A671K635_9TELE</name>
<comment type="subcellular location">
    <subcellularLocation>
        <location evidence="1">Mitochondrion</location>
    </subcellularLocation>
</comment>
<feature type="region of interest" description="Disordered" evidence="6">
    <location>
        <begin position="628"/>
        <end position="651"/>
    </location>
</feature>
<dbReference type="SMART" id="SM01423">
    <property type="entry name" value="Milton"/>
    <property type="match status" value="1"/>
</dbReference>
<dbReference type="Proteomes" id="UP000472260">
    <property type="component" value="Unassembled WGS sequence"/>
</dbReference>
<gene>
    <name evidence="10" type="primary">LOC107672648</name>
</gene>
<feature type="domain" description="HAP1 N-terminal" evidence="9">
    <location>
        <begin position="2"/>
        <end position="269"/>
    </location>
</feature>
<dbReference type="GO" id="GO:0048311">
    <property type="term" value="P:mitochondrion distribution"/>
    <property type="evidence" value="ECO:0007669"/>
    <property type="project" value="TreeGrafter"/>
</dbReference>
<evidence type="ECO:0000256" key="4">
    <source>
        <dbReference type="ARBA" id="ARBA00023128"/>
    </source>
</evidence>
<dbReference type="InterPro" id="IPR006933">
    <property type="entry name" value="HAP1_N"/>
</dbReference>
<evidence type="ECO:0000256" key="3">
    <source>
        <dbReference type="ARBA" id="ARBA00023054"/>
    </source>
</evidence>
<dbReference type="GO" id="GO:0006605">
    <property type="term" value="P:protein targeting"/>
    <property type="evidence" value="ECO:0007669"/>
    <property type="project" value="TreeGrafter"/>
</dbReference>
<evidence type="ECO:0000313" key="10">
    <source>
        <dbReference type="Ensembl" id="ENSSANP00000001435.1"/>
    </source>
</evidence>
<dbReference type="GO" id="GO:1904115">
    <property type="term" value="C:axon cytoplasm"/>
    <property type="evidence" value="ECO:0007669"/>
    <property type="project" value="GOC"/>
</dbReference>
<feature type="coiled-coil region" evidence="5">
    <location>
        <begin position="53"/>
        <end position="94"/>
    </location>
</feature>
<evidence type="ECO:0000256" key="6">
    <source>
        <dbReference type="SAM" id="MobiDB-lite"/>
    </source>
</evidence>
<evidence type="ECO:0000256" key="2">
    <source>
        <dbReference type="ARBA" id="ARBA00007007"/>
    </source>
</evidence>
<feature type="region of interest" description="Disordered" evidence="6">
    <location>
        <begin position="504"/>
        <end position="532"/>
    </location>
</feature>
<feature type="compositionally biased region" description="Pro residues" evidence="6">
    <location>
        <begin position="630"/>
        <end position="641"/>
    </location>
</feature>
<feature type="chain" id="PRO_5025618206" evidence="7">
    <location>
        <begin position="20"/>
        <end position="806"/>
    </location>
</feature>
<dbReference type="Pfam" id="PF12448">
    <property type="entry name" value="Milton"/>
    <property type="match status" value="1"/>
</dbReference>
<accession>A0A671K635</accession>
<dbReference type="GO" id="GO:0017022">
    <property type="term" value="F:myosin binding"/>
    <property type="evidence" value="ECO:0007669"/>
    <property type="project" value="TreeGrafter"/>
</dbReference>
<reference evidence="10" key="2">
    <citation type="submission" date="2025-09" db="UniProtKB">
        <authorList>
            <consortium name="Ensembl"/>
        </authorList>
    </citation>
    <scope>IDENTIFICATION</scope>
</reference>
<dbReference type="GO" id="GO:0050811">
    <property type="term" value="F:GABA receptor binding"/>
    <property type="evidence" value="ECO:0007669"/>
    <property type="project" value="TreeGrafter"/>
</dbReference>
<dbReference type="GO" id="GO:0031410">
    <property type="term" value="C:cytoplasmic vesicle"/>
    <property type="evidence" value="ECO:0007669"/>
    <property type="project" value="TreeGrafter"/>
</dbReference>
<dbReference type="GO" id="GO:0030425">
    <property type="term" value="C:dendrite"/>
    <property type="evidence" value="ECO:0007669"/>
    <property type="project" value="TreeGrafter"/>
</dbReference>
<feature type="signal peptide" evidence="7">
    <location>
        <begin position="1"/>
        <end position="19"/>
    </location>
</feature>
<dbReference type="GO" id="GO:0005739">
    <property type="term" value="C:mitochondrion"/>
    <property type="evidence" value="ECO:0007669"/>
    <property type="project" value="UniProtKB-SubCell"/>
</dbReference>
<dbReference type="Pfam" id="PF04849">
    <property type="entry name" value="HAP1_N"/>
    <property type="match status" value="1"/>
</dbReference>
<keyword evidence="7" id="KW-0732">Signal</keyword>
<dbReference type="InterPro" id="IPR051946">
    <property type="entry name" value="Intracell_Traff-Reg"/>
</dbReference>
<feature type="region of interest" description="Disordered" evidence="6">
    <location>
        <begin position="751"/>
        <end position="806"/>
    </location>
</feature>
<evidence type="ECO:0000259" key="9">
    <source>
        <dbReference type="SMART" id="SM01424"/>
    </source>
</evidence>
<dbReference type="GO" id="GO:0098957">
    <property type="term" value="P:anterograde axonal transport of mitochondrion"/>
    <property type="evidence" value="ECO:0007669"/>
    <property type="project" value="TreeGrafter"/>
</dbReference>
<evidence type="ECO:0000256" key="5">
    <source>
        <dbReference type="SAM" id="Coils"/>
    </source>
</evidence>
<protein>
    <submittedName>
        <fullName evidence="10">Trafficking kinesin-binding protein 2-like</fullName>
    </submittedName>
</protein>
<dbReference type="InterPro" id="IPR022154">
    <property type="entry name" value="TRAK1/2_C"/>
</dbReference>
<reference evidence="10" key="1">
    <citation type="submission" date="2025-08" db="UniProtKB">
        <authorList>
            <consortium name="Ensembl"/>
        </authorList>
    </citation>
    <scope>IDENTIFICATION</scope>
</reference>
<dbReference type="PANTHER" id="PTHR15751:SF13">
    <property type="entry name" value="TRAFFICKING KINESIN-BINDING PROTEIN 2"/>
    <property type="match status" value="1"/>
</dbReference>
<feature type="domain" description="Trafficking kinesin-binding protein C-terminal" evidence="8">
    <location>
        <begin position="327"/>
        <end position="467"/>
    </location>
</feature>
<organism evidence="10 11">
    <name type="scientific">Sinocyclocheilus anshuiensis</name>
    <dbReference type="NCBI Taxonomy" id="1608454"/>
    <lineage>
        <taxon>Eukaryota</taxon>
        <taxon>Metazoa</taxon>
        <taxon>Chordata</taxon>
        <taxon>Craniata</taxon>
        <taxon>Vertebrata</taxon>
        <taxon>Euteleostomi</taxon>
        <taxon>Actinopterygii</taxon>
        <taxon>Neopterygii</taxon>
        <taxon>Teleostei</taxon>
        <taxon>Ostariophysi</taxon>
        <taxon>Cypriniformes</taxon>
        <taxon>Cyprinidae</taxon>
        <taxon>Cyprininae</taxon>
        <taxon>Sinocyclocheilus</taxon>
    </lineage>
</organism>
<dbReference type="AlphaFoldDB" id="A0A671K635"/>
<dbReference type="GO" id="GO:0047496">
    <property type="term" value="P:vesicle transport along microtubule"/>
    <property type="evidence" value="ECO:0007669"/>
    <property type="project" value="TreeGrafter"/>
</dbReference>
<sequence length="806" mass="88633">MHSHLSCVVCVSLAVVLSADRVEQMTKTYNDIDVVTHLLAERDRDLELAARIGQSLLQRNHVLQERNESLEEQLAQAIDQVHQLQHELAKKDELLRMVASASEESETDSSCSTPLRHPAGAALSQLEALQSKLLELEEENLSLRSEACHLKTETITYEEKEQQLVNDCVKELRESNSQMVTLADELSQKNEELMRHQEEITHLLSQIVELQQRVKELALEKEELRIHLQASKEAQRQLTAELKELSDRNAECVGMLHESQEEIKELRSKNTPSAGLGRHLSYGLYDSLAAEIEGSMRRELSVEEEITFQDQRSTHKRVFQTVRSVNQSVMRAAAAVPPIPGSARSGVVMTPVPYQSHTPNTEERDGDNSRLGQPGSPRGNDLTSALNCLSLRRQNFLCERQFFQVERERKLQELAAAESEGGGSSCSSPMGSTVSSFTNLSEFSISSSCFKTFLPEKLQIVKPMEGSLTLHHWQQLAKPHLATILDPHPGVVTKGFQEEPQDAKIKEEEEEEGITFNVRSSSTPEEKRERRCVQSPANVPLLPASLRNSPVPIAMAVSLATAVNLTASAAPAVSSGISGSAAPHSLRTGPSTPVTPCRLSMDLLEKGISAQGPAAMAAPKKPLSLRLRPSTPPNSPCPSPVPFDSRSTSSDNFLASRPAELFLQDVYGLKLGRAPRPDLLSPERSPHGQSIKPDCHAVNLMEHLRKLGLDKKVLQGSDAEGTHPQESATFLATGGGSLLDGLRRNQSLPAMVGRRSASVSSPSFPVPPPHPTHLALPTPPWRNLNEPRRTRRHASLSQAPPHLHNS</sequence>
<keyword evidence="11" id="KW-1185">Reference proteome</keyword>
<feature type="region of interest" description="Disordered" evidence="6">
    <location>
        <begin position="340"/>
        <end position="380"/>
    </location>
</feature>
<dbReference type="GO" id="GO:0022008">
    <property type="term" value="P:neurogenesis"/>
    <property type="evidence" value="ECO:0007669"/>
    <property type="project" value="TreeGrafter"/>
</dbReference>
<evidence type="ECO:0000259" key="8">
    <source>
        <dbReference type="SMART" id="SM01423"/>
    </source>
</evidence>
<keyword evidence="3 5" id="KW-0175">Coiled coil</keyword>
<keyword evidence="4" id="KW-0496">Mitochondrion</keyword>
<evidence type="ECO:0000313" key="11">
    <source>
        <dbReference type="Proteomes" id="UP000472260"/>
    </source>
</evidence>
<proteinExistence type="inferred from homology"/>
<comment type="similarity">
    <text evidence="2">Belongs to the milton family.</text>
</comment>
<evidence type="ECO:0000256" key="1">
    <source>
        <dbReference type="ARBA" id="ARBA00004173"/>
    </source>
</evidence>
<dbReference type="SMART" id="SM01424">
    <property type="entry name" value="HAP1_N"/>
    <property type="match status" value="1"/>
</dbReference>
<dbReference type="PANTHER" id="PTHR15751">
    <property type="entry name" value="TRAFFICKING KINESIN-BINDING PROTEIN"/>
    <property type="match status" value="1"/>
</dbReference>